<evidence type="ECO:0008006" key="5">
    <source>
        <dbReference type="Google" id="ProtNLM"/>
    </source>
</evidence>
<proteinExistence type="predicted"/>
<accession>A0ABV7J8D9</accession>
<evidence type="ECO:0000256" key="1">
    <source>
        <dbReference type="SAM" id="MobiDB-lite"/>
    </source>
</evidence>
<dbReference type="Proteomes" id="UP001595533">
    <property type="component" value="Unassembled WGS sequence"/>
</dbReference>
<evidence type="ECO:0000256" key="2">
    <source>
        <dbReference type="SAM" id="SignalP"/>
    </source>
</evidence>
<feature type="chain" id="PRO_5045769825" description="Ig-like domain-containing protein" evidence="2">
    <location>
        <begin position="19"/>
        <end position="402"/>
    </location>
</feature>
<organism evidence="3 4">
    <name type="scientific">Marinicella sediminis</name>
    <dbReference type="NCBI Taxonomy" id="1792834"/>
    <lineage>
        <taxon>Bacteria</taxon>
        <taxon>Pseudomonadati</taxon>
        <taxon>Pseudomonadota</taxon>
        <taxon>Gammaproteobacteria</taxon>
        <taxon>Lysobacterales</taxon>
        <taxon>Marinicellaceae</taxon>
        <taxon>Marinicella</taxon>
    </lineage>
</organism>
<sequence>MKNVYTILLLLSAMTVHAEKIIFNDDITNSADITGDAEIDFVNGDIRVTTLGDYSIIDNEDEPVILGFYPSDFDIAIGGSISVNWTVAFASSCTAQTTSGASTWSGNKTSVNGSHSQSGVTVTQLPAQLRLECFNAGGASQVRTISLTQQSTGGGGGSPVINFFTVDNQSNSAVVSPPGTATIAWDADNVTSCTAGSSPTVTGWTGSKNASGSQQVTFSQDATVTLTCGTASRNVNVDFNENSSCSSSVYPPGLNRVSGTYAEYNDGLNFGEDTNVTFELSINNDQFAALSGVNMNSNTRRRITFTAPPTQQFFDQAMIAVSECPGDFTDSGTVCTRVVTNNSGLFFSTRPADVDSPFNFCVLDPTKTYYFNYVTSPSPYTTAPTCQDGSRCTFFYSEGVMN</sequence>
<protein>
    <recommendedName>
        <fullName evidence="5">Ig-like domain-containing protein</fullName>
    </recommendedName>
</protein>
<keyword evidence="4" id="KW-1185">Reference proteome</keyword>
<dbReference type="EMBL" id="JBHRTS010000001">
    <property type="protein sequence ID" value="MFC3193135.1"/>
    <property type="molecule type" value="Genomic_DNA"/>
</dbReference>
<name>A0ABV7J8D9_9GAMM</name>
<gene>
    <name evidence="3" type="ORF">ACFODZ_02660</name>
</gene>
<feature type="region of interest" description="Disordered" evidence="1">
    <location>
        <begin position="98"/>
        <end position="119"/>
    </location>
</feature>
<evidence type="ECO:0000313" key="3">
    <source>
        <dbReference type="EMBL" id="MFC3193135.1"/>
    </source>
</evidence>
<feature type="signal peptide" evidence="2">
    <location>
        <begin position="1"/>
        <end position="18"/>
    </location>
</feature>
<evidence type="ECO:0000313" key="4">
    <source>
        <dbReference type="Proteomes" id="UP001595533"/>
    </source>
</evidence>
<comment type="caution">
    <text evidence="3">The sequence shown here is derived from an EMBL/GenBank/DDBJ whole genome shotgun (WGS) entry which is preliminary data.</text>
</comment>
<keyword evidence="2" id="KW-0732">Signal</keyword>
<dbReference type="RefSeq" id="WP_157892643.1">
    <property type="nucleotide sequence ID" value="NZ_JBHRTS010000001.1"/>
</dbReference>
<reference evidence="4" key="1">
    <citation type="journal article" date="2019" name="Int. J. Syst. Evol. Microbiol.">
        <title>The Global Catalogue of Microorganisms (GCM) 10K type strain sequencing project: providing services to taxonomists for standard genome sequencing and annotation.</title>
        <authorList>
            <consortium name="The Broad Institute Genomics Platform"/>
            <consortium name="The Broad Institute Genome Sequencing Center for Infectious Disease"/>
            <person name="Wu L."/>
            <person name="Ma J."/>
        </authorList>
    </citation>
    <scope>NUCLEOTIDE SEQUENCE [LARGE SCALE GENOMIC DNA]</scope>
    <source>
        <strain evidence="4">KCTC 42953</strain>
    </source>
</reference>